<keyword evidence="3" id="KW-1185">Reference proteome</keyword>
<feature type="region of interest" description="Disordered" evidence="1">
    <location>
        <begin position="119"/>
        <end position="141"/>
    </location>
</feature>
<sequence length="154" mass="17249">MSLSKRSIWSDFYGLHERRTALSHKLPPRFLVPSFTLSISFPFPLSIDVLFLFPHHLFRLILPPPPPSNPSRFFFLSLSPLSSSLTSLRTSGIICWSLSRSARHGQCLVTFVRLMKPSCHSTQDPPPLSVPTTRFSSTSPISLASKGDSLIRLD</sequence>
<evidence type="ECO:0000313" key="2">
    <source>
        <dbReference type="EMBL" id="CAE1161424.1"/>
    </source>
</evidence>
<proteinExistence type="predicted"/>
<evidence type="ECO:0000256" key="1">
    <source>
        <dbReference type="SAM" id="MobiDB-lite"/>
    </source>
</evidence>
<name>A0A812AWI4_ACAPH</name>
<protein>
    <submittedName>
        <fullName evidence="2">Uncharacterized protein</fullName>
    </submittedName>
</protein>
<dbReference type="EMBL" id="CAHIKZ030000223">
    <property type="protein sequence ID" value="CAE1161424.1"/>
    <property type="molecule type" value="Genomic_DNA"/>
</dbReference>
<reference evidence="2" key="1">
    <citation type="submission" date="2021-01" db="EMBL/GenBank/DDBJ databases">
        <authorList>
            <person name="Li R."/>
            <person name="Bekaert M."/>
        </authorList>
    </citation>
    <scope>NUCLEOTIDE SEQUENCE</scope>
    <source>
        <strain evidence="2">Farmed</strain>
    </source>
</reference>
<dbReference type="AlphaFoldDB" id="A0A812AWI4"/>
<feature type="compositionally biased region" description="Polar residues" evidence="1">
    <location>
        <begin position="130"/>
        <end position="141"/>
    </location>
</feature>
<gene>
    <name evidence="2" type="ORF">SPHA_6824</name>
</gene>
<comment type="caution">
    <text evidence="2">The sequence shown here is derived from an EMBL/GenBank/DDBJ whole genome shotgun (WGS) entry which is preliminary data.</text>
</comment>
<evidence type="ECO:0000313" key="3">
    <source>
        <dbReference type="Proteomes" id="UP000597762"/>
    </source>
</evidence>
<accession>A0A812AWI4</accession>
<dbReference type="Proteomes" id="UP000597762">
    <property type="component" value="Unassembled WGS sequence"/>
</dbReference>
<organism evidence="2 3">
    <name type="scientific">Acanthosepion pharaonis</name>
    <name type="common">Pharaoh cuttlefish</name>
    <name type="synonym">Sepia pharaonis</name>
    <dbReference type="NCBI Taxonomy" id="158019"/>
    <lineage>
        <taxon>Eukaryota</taxon>
        <taxon>Metazoa</taxon>
        <taxon>Spiralia</taxon>
        <taxon>Lophotrochozoa</taxon>
        <taxon>Mollusca</taxon>
        <taxon>Cephalopoda</taxon>
        <taxon>Coleoidea</taxon>
        <taxon>Decapodiformes</taxon>
        <taxon>Sepiida</taxon>
        <taxon>Sepiina</taxon>
        <taxon>Sepiidae</taxon>
        <taxon>Acanthosepion</taxon>
    </lineage>
</organism>